<dbReference type="Pfam" id="PF05795">
    <property type="entry name" value="Plasmodium_Vir"/>
    <property type="match status" value="4"/>
</dbReference>
<gene>
    <name evidence="2" type="primary">PocGH01_00226300</name>
    <name evidence="2" type="ORF">POCGH01_00226300</name>
</gene>
<feature type="transmembrane region" description="Helical" evidence="1">
    <location>
        <begin position="812"/>
        <end position="834"/>
    </location>
</feature>
<dbReference type="VEuPathDB" id="PlasmoDB:POWCR01_040005100"/>
<name>A0A1D3JFZ1_PLAOA</name>
<accession>A0A1D3JFZ1</accession>
<organism evidence="2 3">
    <name type="scientific">Plasmodium ovale</name>
    <name type="common">malaria parasite P. ovale</name>
    <dbReference type="NCBI Taxonomy" id="36330"/>
    <lineage>
        <taxon>Eukaryota</taxon>
        <taxon>Sar</taxon>
        <taxon>Alveolata</taxon>
        <taxon>Apicomplexa</taxon>
        <taxon>Aconoidasida</taxon>
        <taxon>Haemosporida</taxon>
        <taxon>Plasmodiidae</taxon>
        <taxon>Plasmodium</taxon>
        <taxon>Plasmodium (Plasmodium)</taxon>
    </lineage>
</organism>
<dbReference type="Proteomes" id="UP000242942">
    <property type="component" value="Unassembled WGS sequence"/>
</dbReference>
<sequence length="880" mass="104187">MAYREKDFTLIQLGNKHSFIKDLDLYKFYVEMDKQFEQEKEKETCNKTLFSGVDDPDVISFLIKVSRILKRLLNNEISVNNISNLEDKRCIFLKYWLYEKLITLGFDPYEVNMTFYFLKKHNRGCITSTSTEKPCNFYKLSLKDIYVLKNIYNYSETLFNVDTEIYDKISEDGKYLDYVKNGLNLYKSSKTRCPTDLQNEYCNEFNEYEKIHSKNRTNLHFLSCREKLLSSLNKKDTITGELPHTGVYEKKNKENHIPYISYDDRTSKDTMDPELNKLLPNSDDKIKLKKFYELLSEFNGSNNESNCDKENKYLLKKKKEICELLGSVENILEKWEGIYATYNGLDPIKSCNYFNYWLYEKLRIIDATPCDIEAFYQLWHDLVTKTPPKGKACNQKEYLGYNKEELGIKKKIFDFIEYYNEIRSKLSEAANNKNKEYCQYVKGIFQLYKIMKQEVNFKTYREELNIFRKIFSSDSEIDFLKEKCPDECLGFVFNEKLKTLCPFEDEPVPETVKGNLRACEELSHRISHRGNDGNIGKDYKFSDLTTSTVYTELNGEITTDKYYSVCSKLIPYNKEHCGIYDLCSKLVRNLIKLSKMKKQDRTDRCKYITHWIYDEIGKILNIGTNNIYDADALRAFFSVSYDVLYRLDISDCLHKTHNVNFKEQKEQKNLHDYFKNYDKISGTNSNNCSTYFEYISDMNKLYVMYIDKCCYCFTSGYCKEDCPDYFKCDKKYNPYTLYEKLGCNKSENFIGKLKKVHSPQAADHYVKLLAEISETKPYLLNWGIKKKTLSIPEKVHEETAWDPFHTFSLGGFGFLGLFLVFFIFYKFTPLGSYFHKGDLKKKKKKRNSFETHQQELLEYDSEFMHANLHNRRIRLAYSQA</sequence>
<proteinExistence type="predicted"/>
<keyword evidence="1" id="KW-0812">Transmembrane</keyword>
<evidence type="ECO:0000313" key="2">
    <source>
        <dbReference type="EMBL" id="SBT84780.1"/>
    </source>
</evidence>
<protein>
    <submittedName>
        <fullName evidence="2">PIR protein</fullName>
    </submittedName>
</protein>
<dbReference type="VEuPathDB" id="PlasmoDB:PocGH01_00226300"/>
<dbReference type="EMBL" id="FLRI01000569">
    <property type="protein sequence ID" value="SBT84780.1"/>
    <property type="molecule type" value="Genomic_DNA"/>
</dbReference>
<dbReference type="OrthoDB" id="10286527at2759"/>
<dbReference type="InterPro" id="IPR008780">
    <property type="entry name" value="Plasmodium_Vir"/>
</dbReference>
<evidence type="ECO:0000256" key="1">
    <source>
        <dbReference type="SAM" id="Phobius"/>
    </source>
</evidence>
<keyword evidence="1" id="KW-1133">Transmembrane helix</keyword>
<keyword evidence="3" id="KW-1185">Reference proteome</keyword>
<evidence type="ECO:0000313" key="3">
    <source>
        <dbReference type="Proteomes" id="UP000242942"/>
    </source>
</evidence>
<reference evidence="2 3" key="1">
    <citation type="submission" date="2016-06" db="EMBL/GenBank/DDBJ databases">
        <authorList>
            <consortium name="Pathogen Informatics"/>
        </authorList>
    </citation>
    <scope>NUCLEOTIDE SEQUENCE [LARGE SCALE GENOMIC DNA]</scope>
    <source>
        <strain evidence="2">PocGH01</strain>
    </source>
</reference>
<dbReference type="AlphaFoldDB" id="A0A1D3JFZ1"/>
<keyword evidence="1" id="KW-0472">Membrane</keyword>